<comment type="subcellular location">
    <subcellularLocation>
        <location evidence="1">Cell membrane</location>
        <topology evidence="1">Single-pass membrane protein</topology>
    </subcellularLocation>
</comment>
<gene>
    <name evidence="24" type="ORF">Sradi_2407100</name>
</gene>
<evidence type="ECO:0000256" key="4">
    <source>
        <dbReference type="ARBA" id="ARBA00022475"/>
    </source>
</evidence>
<evidence type="ECO:0000256" key="16">
    <source>
        <dbReference type="ARBA" id="ARBA00023136"/>
    </source>
</evidence>
<comment type="caution">
    <text evidence="24">The sequence shown here is derived from an EMBL/GenBank/DDBJ whole genome shotgun (WGS) entry which is preliminary data.</text>
</comment>
<accession>A0AAW2SHA4</accession>
<dbReference type="InterPro" id="IPR003591">
    <property type="entry name" value="Leu-rich_rpt_typical-subtyp"/>
</dbReference>
<evidence type="ECO:0000256" key="21">
    <source>
        <dbReference type="PROSITE-ProRule" id="PRU10141"/>
    </source>
</evidence>
<feature type="transmembrane region" description="Helical" evidence="22">
    <location>
        <begin position="626"/>
        <end position="649"/>
    </location>
</feature>
<evidence type="ECO:0000256" key="6">
    <source>
        <dbReference type="ARBA" id="ARBA00022553"/>
    </source>
</evidence>
<evidence type="ECO:0000256" key="10">
    <source>
        <dbReference type="ARBA" id="ARBA00022729"/>
    </source>
</evidence>
<reference evidence="24" key="1">
    <citation type="submission" date="2020-06" db="EMBL/GenBank/DDBJ databases">
        <authorList>
            <person name="Li T."/>
            <person name="Hu X."/>
            <person name="Zhang T."/>
            <person name="Song X."/>
            <person name="Zhang H."/>
            <person name="Dai N."/>
            <person name="Sheng W."/>
            <person name="Hou X."/>
            <person name="Wei L."/>
        </authorList>
    </citation>
    <scope>NUCLEOTIDE SEQUENCE</scope>
    <source>
        <strain evidence="24">G02</strain>
        <tissue evidence="24">Leaf</tissue>
    </source>
</reference>
<dbReference type="FunFam" id="3.30.200.20:FF:000432">
    <property type="entry name" value="LRR receptor-like serine/threonine-protein kinase EFR"/>
    <property type="match status" value="1"/>
</dbReference>
<dbReference type="Gene3D" id="1.10.510.10">
    <property type="entry name" value="Transferase(Phosphotransferase) domain 1"/>
    <property type="match status" value="1"/>
</dbReference>
<keyword evidence="17 24" id="KW-0675">Receptor</keyword>
<dbReference type="SMART" id="SM00369">
    <property type="entry name" value="LRR_TYP"/>
    <property type="match status" value="6"/>
</dbReference>
<dbReference type="InterPro" id="IPR001611">
    <property type="entry name" value="Leu-rich_rpt"/>
</dbReference>
<dbReference type="FunFam" id="3.80.10.10:FF:000095">
    <property type="entry name" value="LRR receptor-like serine/threonine-protein kinase GSO1"/>
    <property type="match status" value="1"/>
</dbReference>
<evidence type="ECO:0000313" key="24">
    <source>
        <dbReference type="EMBL" id="KAL0391843.1"/>
    </source>
</evidence>
<keyword evidence="16 22" id="KW-0472">Membrane</keyword>
<dbReference type="InterPro" id="IPR000719">
    <property type="entry name" value="Prot_kinase_dom"/>
</dbReference>
<keyword evidence="11" id="KW-0677">Repeat</keyword>
<keyword evidence="14 21" id="KW-0067">ATP-binding</keyword>
<dbReference type="AlphaFoldDB" id="A0AAW2SHA4"/>
<protein>
    <recommendedName>
        <fullName evidence="3">non-specific serine/threonine protein kinase</fullName>
        <ecNumber evidence="3">2.7.11.1</ecNumber>
    </recommendedName>
</protein>
<dbReference type="Pfam" id="PF07714">
    <property type="entry name" value="PK_Tyr_Ser-Thr"/>
    <property type="match status" value="1"/>
</dbReference>
<evidence type="ECO:0000256" key="20">
    <source>
        <dbReference type="ARBA" id="ARBA00048679"/>
    </source>
</evidence>
<dbReference type="InterPro" id="IPR001245">
    <property type="entry name" value="Ser-Thr/Tyr_kinase_cat_dom"/>
</dbReference>
<keyword evidence="10" id="KW-0732">Signal</keyword>
<evidence type="ECO:0000259" key="23">
    <source>
        <dbReference type="PROSITE" id="PS50011"/>
    </source>
</evidence>
<keyword evidence="18" id="KW-0325">Glycoprotein</keyword>
<dbReference type="GO" id="GO:0006952">
    <property type="term" value="P:defense response"/>
    <property type="evidence" value="ECO:0007669"/>
    <property type="project" value="UniProtKB-ARBA"/>
</dbReference>
<comment type="catalytic activity">
    <reaction evidence="19">
        <text>L-threonyl-[protein] + ATP = O-phospho-L-threonyl-[protein] + ADP + H(+)</text>
        <dbReference type="Rhea" id="RHEA:46608"/>
        <dbReference type="Rhea" id="RHEA-COMP:11060"/>
        <dbReference type="Rhea" id="RHEA-COMP:11605"/>
        <dbReference type="ChEBI" id="CHEBI:15378"/>
        <dbReference type="ChEBI" id="CHEBI:30013"/>
        <dbReference type="ChEBI" id="CHEBI:30616"/>
        <dbReference type="ChEBI" id="CHEBI:61977"/>
        <dbReference type="ChEBI" id="CHEBI:456216"/>
        <dbReference type="EC" id="2.7.11.1"/>
    </reaction>
</comment>
<reference evidence="24" key="2">
    <citation type="journal article" date="2024" name="Plant">
        <title>Genomic evolution and insights into agronomic trait innovations of Sesamum species.</title>
        <authorList>
            <person name="Miao H."/>
            <person name="Wang L."/>
            <person name="Qu L."/>
            <person name="Liu H."/>
            <person name="Sun Y."/>
            <person name="Le M."/>
            <person name="Wang Q."/>
            <person name="Wei S."/>
            <person name="Zheng Y."/>
            <person name="Lin W."/>
            <person name="Duan Y."/>
            <person name="Cao H."/>
            <person name="Xiong S."/>
            <person name="Wang X."/>
            <person name="Wei L."/>
            <person name="Li C."/>
            <person name="Ma Q."/>
            <person name="Ju M."/>
            <person name="Zhao R."/>
            <person name="Li G."/>
            <person name="Mu C."/>
            <person name="Tian Q."/>
            <person name="Mei H."/>
            <person name="Zhang T."/>
            <person name="Gao T."/>
            <person name="Zhang H."/>
        </authorList>
    </citation>
    <scope>NUCLEOTIDE SEQUENCE</scope>
    <source>
        <strain evidence="24">G02</strain>
    </source>
</reference>
<dbReference type="PANTHER" id="PTHR48056">
    <property type="entry name" value="LRR RECEPTOR-LIKE SERINE/THREONINE-PROTEIN KINASE-RELATED"/>
    <property type="match status" value="1"/>
</dbReference>
<dbReference type="GO" id="GO:0005886">
    <property type="term" value="C:plasma membrane"/>
    <property type="evidence" value="ECO:0007669"/>
    <property type="project" value="UniProtKB-SubCell"/>
</dbReference>
<name>A0AAW2SHA4_SESRA</name>
<dbReference type="Gene3D" id="3.80.10.10">
    <property type="entry name" value="Ribonuclease Inhibitor"/>
    <property type="match status" value="2"/>
</dbReference>
<dbReference type="Gene3D" id="3.30.200.20">
    <property type="entry name" value="Phosphorylase Kinase, domain 1"/>
    <property type="match status" value="1"/>
</dbReference>
<keyword evidence="9 22" id="KW-0812">Transmembrane</keyword>
<proteinExistence type="inferred from homology"/>
<evidence type="ECO:0000256" key="9">
    <source>
        <dbReference type="ARBA" id="ARBA00022692"/>
    </source>
</evidence>
<dbReference type="PROSITE" id="PS00108">
    <property type="entry name" value="PROTEIN_KINASE_ST"/>
    <property type="match status" value="1"/>
</dbReference>
<comment type="similarity">
    <text evidence="2">Belongs to the protein kinase superfamily. Ser/Thr protein kinase family.</text>
</comment>
<feature type="binding site" evidence="21">
    <location>
        <position position="707"/>
    </location>
    <ligand>
        <name>ATP</name>
        <dbReference type="ChEBI" id="CHEBI:30616"/>
    </ligand>
</feature>
<dbReference type="FunFam" id="3.80.10.10:FF:000129">
    <property type="entry name" value="Leucine-rich repeat receptor-like kinase"/>
    <property type="match status" value="1"/>
</dbReference>
<dbReference type="InterPro" id="IPR011009">
    <property type="entry name" value="Kinase-like_dom_sf"/>
</dbReference>
<feature type="domain" description="Protein kinase" evidence="23">
    <location>
        <begin position="680"/>
        <end position="994"/>
    </location>
</feature>
<keyword evidence="4" id="KW-1003">Cell membrane</keyword>
<dbReference type="InterPro" id="IPR017441">
    <property type="entry name" value="Protein_kinase_ATP_BS"/>
</dbReference>
<dbReference type="GO" id="GO:0004674">
    <property type="term" value="F:protein serine/threonine kinase activity"/>
    <property type="evidence" value="ECO:0007669"/>
    <property type="project" value="UniProtKB-KW"/>
</dbReference>
<evidence type="ECO:0000256" key="17">
    <source>
        <dbReference type="ARBA" id="ARBA00023170"/>
    </source>
</evidence>
<dbReference type="Pfam" id="PF08263">
    <property type="entry name" value="LRRNT_2"/>
    <property type="match status" value="1"/>
</dbReference>
<organism evidence="24">
    <name type="scientific">Sesamum radiatum</name>
    <name type="common">Black benniseed</name>
    <dbReference type="NCBI Taxonomy" id="300843"/>
    <lineage>
        <taxon>Eukaryota</taxon>
        <taxon>Viridiplantae</taxon>
        <taxon>Streptophyta</taxon>
        <taxon>Embryophyta</taxon>
        <taxon>Tracheophyta</taxon>
        <taxon>Spermatophyta</taxon>
        <taxon>Magnoliopsida</taxon>
        <taxon>eudicotyledons</taxon>
        <taxon>Gunneridae</taxon>
        <taxon>Pentapetalae</taxon>
        <taxon>asterids</taxon>
        <taxon>lamiids</taxon>
        <taxon>Lamiales</taxon>
        <taxon>Pedaliaceae</taxon>
        <taxon>Sesamum</taxon>
    </lineage>
</organism>
<keyword evidence="6" id="KW-0597">Phosphoprotein</keyword>
<dbReference type="EC" id="2.7.11.1" evidence="3"/>
<keyword evidence="8" id="KW-0808">Transferase</keyword>
<evidence type="ECO:0000256" key="5">
    <source>
        <dbReference type="ARBA" id="ARBA00022527"/>
    </source>
</evidence>
<dbReference type="GO" id="GO:0051707">
    <property type="term" value="P:response to other organism"/>
    <property type="evidence" value="ECO:0007669"/>
    <property type="project" value="UniProtKB-ARBA"/>
</dbReference>
<dbReference type="SUPFAM" id="SSF56112">
    <property type="entry name" value="Protein kinase-like (PK-like)"/>
    <property type="match status" value="1"/>
</dbReference>
<dbReference type="Pfam" id="PF13855">
    <property type="entry name" value="LRR_8"/>
    <property type="match status" value="1"/>
</dbReference>
<evidence type="ECO:0000256" key="13">
    <source>
        <dbReference type="ARBA" id="ARBA00022777"/>
    </source>
</evidence>
<evidence type="ECO:0000256" key="15">
    <source>
        <dbReference type="ARBA" id="ARBA00022989"/>
    </source>
</evidence>
<keyword evidence="5" id="KW-0723">Serine/threonine-protein kinase</keyword>
<dbReference type="FunFam" id="1.10.510.10:FF:000358">
    <property type="entry name" value="Putative leucine-rich repeat receptor-like serine/threonine-protein kinase"/>
    <property type="match status" value="1"/>
</dbReference>
<evidence type="ECO:0000256" key="22">
    <source>
        <dbReference type="SAM" id="Phobius"/>
    </source>
</evidence>
<keyword evidence="13 24" id="KW-0418">Kinase</keyword>
<evidence type="ECO:0000256" key="8">
    <source>
        <dbReference type="ARBA" id="ARBA00022679"/>
    </source>
</evidence>
<dbReference type="FunFam" id="3.80.10.10:FF:000317">
    <property type="entry name" value="Inactive leucine-rich repeat receptor-like protein kinase"/>
    <property type="match status" value="1"/>
</dbReference>
<dbReference type="PROSITE" id="PS50011">
    <property type="entry name" value="PROTEIN_KINASE_DOM"/>
    <property type="match status" value="1"/>
</dbReference>
<dbReference type="GO" id="GO:0033612">
    <property type="term" value="F:receptor serine/threonine kinase binding"/>
    <property type="evidence" value="ECO:0007669"/>
    <property type="project" value="TreeGrafter"/>
</dbReference>
<keyword evidence="15 22" id="KW-1133">Transmembrane helix</keyword>
<dbReference type="InterPro" id="IPR032675">
    <property type="entry name" value="LRR_dom_sf"/>
</dbReference>
<dbReference type="EMBL" id="JACGWJ010000010">
    <property type="protein sequence ID" value="KAL0391843.1"/>
    <property type="molecule type" value="Genomic_DNA"/>
</dbReference>
<evidence type="ECO:0000256" key="12">
    <source>
        <dbReference type="ARBA" id="ARBA00022741"/>
    </source>
</evidence>
<evidence type="ECO:0000256" key="19">
    <source>
        <dbReference type="ARBA" id="ARBA00047899"/>
    </source>
</evidence>
<dbReference type="SUPFAM" id="SSF52058">
    <property type="entry name" value="L domain-like"/>
    <property type="match status" value="2"/>
</dbReference>
<dbReference type="PANTHER" id="PTHR48056:SF89">
    <property type="entry name" value="OS06G0585982 PROTEIN"/>
    <property type="match status" value="1"/>
</dbReference>
<evidence type="ECO:0000256" key="7">
    <source>
        <dbReference type="ARBA" id="ARBA00022614"/>
    </source>
</evidence>
<evidence type="ECO:0000256" key="14">
    <source>
        <dbReference type="ARBA" id="ARBA00022840"/>
    </source>
</evidence>
<sequence>MHSSVIRNNETDYEALLAFKAATNDPLHSLESWNSSIHFCRWNGVTCGSRHERVIRLNLVNQNLTGFISPHIGNLSFLRFLSLNNNSYSGNLPPELGRLKRLQSLSVSYNLIGGQIPASLSNCTELSSIIISYNKLAGPLPPELGLLPRLELIAFSKNNISGSIPSTFGNLSSLMRLYGGSNDLTGEIPDSLGRLKKLELLAFGENRLTGFVPPTIFNLSYINTFDLAANELEGTLPSYLGTTLPNLQTFSVGINLFSGTIPVSLSNATNLVYLHVGYNRFSGKVPSLVKLNKLGVLALSGNLLGKGESDELSFLSSLVNATSLVSLGLDDNNFGGQLPVSFWNLSTTLSRLFLTRNQITGTIPSEIGNFVSLLDLRVNDNRFTGMIPYSIGKLRNLQFLDFSRNIFSSNIPSSIGNLSLLLTMYLSENNLSSGMPSSLGNCQNLLELNLSQNALTGPVPREVLSIPSLRTVDLSQNQLNGTLPVEIGSLKNLEYFNVSGNNFAGEVPSTLGGCVRLEFLDMEENSLQGNIPSSFSSLRGLQVLDLSSNKLDGEIPSFLGEFNLLALNLSFNDFEGALPEDGIFKNASLISVSGNPKLCGGIPELKLSKCRLKQHKKSSLSLTSKIVISTFGVILGISMILGVLIVYFLKREKKEPPSNPFGRSLLNVSYQSLLQATGGFSRDSLLGVGSYGSVYKGTLEEKLVAIKVLNLSQRGALKSFMAECEALRNIRHRNLAKVLTACSGVDLQGNDFKALVYEYMPNGSLHDWLHPQLDKDLTRGELRYLNLVQRLNIAIDIACAVEYLHLQSGTPIIHCDLKPSNVLLDDEFVGHVGDFGLARFLSKATDSFSKHQTSSSLVRGTIGYTAPEYGTGSEPSTLGDVYSFGILLLEMFTGKRPTGAMFKDGFGLRSFVQNSLPDRLSDIADPELLHERETGTEPSTNGLQHYSSIGNHKYEKCLVKVLSVGVACSADSAKERMSIAEAVNELKSSRDALLRNANYGDEM</sequence>
<dbReference type="InterPro" id="IPR008271">
    <property type="entry name" value="Ser/Thr_kinase_AS"/>
</dbReference>
<dbReference type="Pfam" id="PF00560">
    <property type="entry name" value="LRR_1"/>
    <property type="match status" value="9"/>
</dbReference>
<dbReference type="PRINTS" id="PR00019">
    <property type="entry name" value="LEURICHRPT"/>
</dbReference>
<dbReference type="PROSITE" id="PS00107">
    <property type="entry name" value="PROTEIN_KINASE_ATP"/>
    <property type="match status" value="1"/>
</dbReference>
<comment type="catalytic activity">
    <reaction evidence="20">
        <text>L-seryl-[protein] + ATP = O-phospho-L-seryl-[protein] + ADP + H(+)</text>
        <dbReference type="Rhea" id="RHEA:17989"/>
        <dbReference type="Rhea" id="RHEA-COMP:9863"/>
        <dbReference type="Rhea" id="RHEA-COMP:11604"/>
        <dbReference type="ChEBI" id="CHEBI:15378"/>
        <dbReference type="ChEBI" id="CHEBI:29999"/>
        <dbReference type="ChEBI" id="CHEBI:30616"/>
        <dbReference type="ChEBI" id="CHEBI:83421"/>
        <dbReference type="ChEBI" id="CHEBI:456216"/>
        <dbReference type="EC" id="2.7.11.1"/>
    </reaction>
</comment>
<evidence type="ECO:0000256" key="18">
    <source>
        <dbReference type="ARBA" id="ARBA00023180"/>
    </source>
</evidence>
<evidence type="ECO:0000256" key="11">
    <source>
        <dbReference type="ARBA" id="ARBA00022737"/>
    </source>
</evidence>
<keyword evidence="7" id="KW-0433">Leucine-rich repeat</keyword>
<evidence type="ECO:0000256" key="2">
    <source>
        <dbReference type="ARBA" id="ARBA00008684"/>
    </source>
</evidence>
<dbReference type="GO" id="GO:0005524">
    <property type="term" value="F:ATP binding"/>
    <property type="evidence" value="ECO:0007669"/>
    <property type="project" value="UniProtKB-UniRule"/>
</dbReference>
<dbReference type="SMART" id="SM00220">
    <property type="entry name" value="S_TKc"/>
    <property type="match status" value="1"/>
</dbReference>
<dbReference type="InterPro" id="IPR013210">
    <property type="entry name" value="LRR_N_plant-typ"/>
</dbReference>
<keyword evidence="12 21" id="KW-0547">Nucleotide-binding</keyword>
<evidence type="ECO:0000256" key="3">
    <source>
        <dbReference type="ARBA" id="ARBA00012513"/>
    </source>
</evidence>
<evidence type="ECO:0000256" key="1">
    <source>
        <dbReference type="ARBA" id="ARBA00004162"/>
    </source>
</evidence>
<dbReference type="InterPro" id="IPR050647">
    <property type="entry name" value="Plant_LRR-RLKs"/>
</dbReference>